<sequence>MSYQEKKHLVNGIGSLLLFAVYCWFVLQRHEAGSFDSTASFRFWAAAILILIPLSIAAKIILTILFNIVYRMTDREKEPSFSDERDKLIGLKATRNSHYAFVLGFLLSLGSLILNAEPSAMFVMLMFAGVASELVGAFTQLYLYRKGF</sequence>
<evidence type="ECO:0008006" key="4">
    <source>
        <dbReference type="Google" id="ProtNLM"/>
    </source>
</evidence>
<feature type="transmembrane region" description="Helical" evidence="1">
    <location>
        <begin position="120"/>
        <end position="144"/>
    </location>
</feature>
<name>A0ABW9XWU7_9BACL</name>
<evidence type="ECO:0000256" key="1">
    <source>
        <dbReference type="SAM" id="Phobius"/>
    </source>
</evidence>
<feature type="transmembrane region" description="Helical" evidence="1">
    <location>
        <begin position="9"/>
        <end position="27"/>
    </location>
</feature>
<feature type="transmembrane region" description="Helical" evidence="1">
    <location>
        <begin position="43"/>
        <end position="70"/>
    </location>
</feature>
<comment type="caution">
    <text evidence="2">The sequence shown here is derived from an EMBL/GenBank/DDBJ whole genome shotgun (WGS) entry which is preliminary data.</text>
</comment>
<keyword evidence="1" id="KW-1133">Transmembrane helix</keyword>
<dbReference type="Proteomes" id="UP000665561">
    <property type="component" value="Unassembled WGS sequence"/>
</dbReference>
<evidence type="ECO:0000313" key="2">
    <source>
        <dbReference type="EMBL" id="NBD27165.1"/>
    </source>
</evidence>
<protein>
    <recommendedName>
        <fullName evidence="4">DUF2178 domain-containing protein</fullName>
    </recommendedName>
</protein>
<proteinExistence type="predicted"/>
<dbReference type="RefSeq" id="WP_161746181.1">
    <property type="nucleotide sequence ID" value="NZ_JAAAMV010000025.1"/>
</dbReference>
<evidence type="ECO:0000313" key="3">
    <source>
        <dbReference type="Proteomes" id="UP000665561"/>
    </source>
</evidence>
<reference evidence="2 3" key="1">
    <citation type="submission" date="2020-01" db="EMBL/GenBank/DDBJ databases">
        <title>Paenibacillus soybeanensis sp. nov. isolated from the nodules of soybean (Glycine max(L.) Merr).</title>
        <authorList>
            <person name="Wang H."/>
        </authorList>
    </citation>
    <scope>NUCLEOTIDE SEQUENCE [LARGE SCALE GENOMIC DNA]</scope>
    <source>
        <strain evidence="2 3">T1</strain>
    </source>
</reference>
<keyword evidence="1" id="KW-0472">Membrane</keyword>
<keyword evidence="3" id="KW-1185">Reference proteome</keyword>
<gene>
    <name evidence="2" type="ORF">GT019_25105</name>
</gene>
<feature type="transmembrane region" description="Helical" evidence="1">
    <location>
        <begin position="97"/>
        <end position="114"/>
    </location>
</feature>
<keyword evidence="1" id="KW-0812">Transmembrane</keyword>
<dbReference type="EMBL" id="JAAAMV010000025">
    <property type="protein sequence ID" value="NBD27165.1"/>
    <property type="molecule type" value="Genomic_DNA"/>
</dbReference>
<accession>A0ABW9XWU7</accession>
<organism evidence="2 3">
    <name type="scientific">Paenibacillus glycinis</name>
    <dbReference type="NCBI Taxonomy" id="2697035"/>
    <lineage>
        <taxon>Bacteria</taxon>
        <taxon>Bacillati</taxon>
        <taxon>Bacillota</taxon>
        <taxon>Bacilli</taxon>
        <taxon>Bacillales</taxon>
        <taxon>Paenibacillaceae</taxon>
        <taxon>Paenibacillus</taxon>
    </lineage>
</organism>